<keyword evidence="1" id="KW-1185">Reference proteome</keyword>
<dbReference type="WBParaSite" id="GPLIN_001539200">
    <property type="protein sequence ID" value="GPLIN_001539200"/>
    <property type="gene ID" value="GPLIN_001539200"/>
</dbReference>
<reference evidence="1" key="2">
    <citation type="submission" date="2014-05" db="EMBL/GenBank/DDBJ databases">
        <title>The genome and life-stage specific transcriptomes of Globodera pallida elucidate key aspects of plant parasitism by a cyst nematode.</title>
        <authorList>
            <person name="Cotton J.A."/>
            <person name="Lilley C.J."/>
            <person name="Jones L.M."/>
            <person name="Kikuchi T."/>
            <person name="Reid A.J."/>
            <person name="Thorpe P."/>
            <person name="Tsai I.J."/>
            <person name="Beasley H."/>
            <person name="Blok V."/>
            <person name="Cock P.J.A."/>
            <person name="Van den Akker S.E."/>
            <person name="Holroyd N."/>
            <person name="Hunt M."/>
            <person name="Mantelin S."/>
            <person name="Naghra H."/>
            <person name="Pain A."/>
            <person name="Palomares-Rius J.E."/>
            <person name="Zarowiecki M."/>
            <person name="Berriman M."/>
            <person name="Jones J.T."/>
            <person name="Urwin P.E."/>
        </authorList>
    </citation>
    <scope>NUCLEOTIDE SEQUENCE [LARGE SCALE GENOMIC DNA]</scope>
    <source>
        <strain evidence="1">Lindley</strain>
    </source>
</reference>
<evidence type="ECO:0000313" key="2">
    <source>
        <dbReference type="WBParaSite" id="GPLIN_001539200"/>
    </source>
</evidence>
<name>A0A183CR84_GLOPA</name>
<reference evidence="2" key="3">
    <citation type="submission" date="2016-06" db="UniProtKB">
        <authorList>
            <consortium name="WormBaseParasite"/>
        </authorList>
    </citation>
    <scope>IDENTIFICATION</scope>
</reference>
<sequence length="27" mass="3304">VEQLQQHFHDIVVQFRVQQPICKRNGR</sequence>
<organism evidence="1 2">
    <name type="scientific">Globodera pallida</name>
    <name type="common">Potato cyst nematode worm</name>
    <name type="synonym">Heterodera pallida</name>
    <dbReference type="NCBI Taxonomy" id="36090"/>
    <lineage>
        <taxon>Eukaryota</taxon>
        <taxon>Metazoa</taxon>
        <taxon>Ecdysozoa</taxon>
        <taxon>Nematoda</taxon>
        <taxon>Chromadorea</taxon>
        <taxon>Rhabditida</taxon>
        <taxon>Tylenchina</taxon>
        <taxon>Tylenchomorpha</taxon>
        <taxon>Tylenchoidea</taxon>
        <taxon>Heteroderidae</taxon>
        <taxon>Heteroderinae</taxon>
        <taxon>Globodera</taxon>
    </lineage>
</organism>
<protein>
    <submittedName>
        <fullName evidence="2">Transcriptional regulator</fullName>
    </submittedName>
</protein>
<dbReference type="AlphaFoldDB" id="A0A183CR84"/>
<dbReference type="Proteomes" id="UP000050741">
    <property type="component" value="Unassembled WGS sequence"/>
</dbReference>
<evidence type="ECO:0000313" key="1">
    <source>
        <dbReference type="Proteomes" id="UP000050741"/>
    </source>
</evidence>
<accession>A0A183CR84</accession>
<reference evidence="1" key="1">
    <citation type="submission" date="2013-12" db="EMBL/GenBank/DDBJ databases">
        <authorList>
            <person name="Aslett M."/>
        </authorList>
    </citation>
    <scope>NUCLEOTIDE SEQUENCE [LARGE SCALE GENOMIC DNA]</scope>
    <source>
        <strain evidence="1">Lindley</strain>
    </source>
</reference>
<proteinExistence type="predicted"/>